<reference evidence="5 6" key="1">
    <citation type="submission" date="2024-02" db="EMBL/GenBank/DDBJ databases">
        <title>De novo assembly and annotation of 12 fungi associated with fruit tree decline syndrome in Ontario, Canada.</title>
        <authorList>
            <person name="Sulman M."/>
            <person name="Ellouze W."/>
            <person name="Ilyukhin E."/>
        </authorList>
    </citation>
    <scope>NUCLEOTIDE SEQUENCE [LARGE SCALE GENOMIC DNA]</scope>
    <source>
        <strain evidence="5 6">M169</strain>
    </source>
</reference>
<name>A0ABR1PKL0_DIAER</name>
<keyword evidence="2 5" id="KW-0689">Ribosomal protein</keyword>
<evidence type="ECO:0000256" key="4">
    <source>
        <dbReference type="ARBA" id="ARBA00039977"/>
    </source>
</evidence>
<dbReference type="PANTHER" id="PTHR12059:SF5">
    <property type="entry name" value="LARGE RIBOSOMAL SUBUNIT PROTEIN UL23M"/>
    <property type="match status" value="1"/>
</dbReference>
<comment type="similarity">
    <text evidence="1">Belongs to the universal ribosomal protein uL23 family.</text>
</comment>
<dbReference type="Proteomes" id="UP001430848">
    <property type="component" value="Unassembled WGS sequence"/>
</dbReference>
<evidence type="ECO:0000313" key="5">
    <source>
        <dbReference type="EMBL" id="KAK7738905.1"/>
    </source>
</evidence>
<keyword evidence="6" id="KW-1185">Reference proteome</keyword>
<dbReference type="EMBL" id="JAKNSF020000005">
    <property type="protein sequence ID" value="KAK7738905.1"/>
    <property type="molecule type" value="Genomic_DNA"/>
</dbReference>
<dbReference type="PANTHER" id="PTHR12059">
    <property type="entry name" value="RIBOSOMAL PROTEIN L23-RELATED"/>
    <property type="match status" value="1"/>
</dbReference>
<evidence type="ECO:0000256" key="2">
    <source>
        <dbReference type="ARBA" id="ARBA00022980"/>
    </source>
</evidence>
<sequence length="216" mass="24271">MTSKAAVGAAEGLARAAPFRLGEKAVFLPNHVVAFVRPKEGQPPTMATFNVPLSFNKLDFRDYLWNVYNVEVRSVRSFVNQMRPRQRQYGNTQGGKWYRPRSQKMMIADLARPFVWPEAPEDLSPWDKLMFDAVEGEHLKGMEEQYARARGTPRLRDEKGVSPDRRSLRAHAERLLAGKGKWKPGQPLGAAWVEVDEAEEVEGARTAPALEGGAKP</sequence>
<evidence type="ECO:0000313" key="6">
    <source>
        <dbReference type="Proteomes" id="UP001430848"/>
    </source>
</evidence>
<dbReference type="GO" id="GO:0005840">
    <property type="term" value="C:ribosome"/>
    <property type="evidence" value="ECO:0007669"/>
    <property type="project" value="UniProtKB-KW"/>
</dbReference>
<dbReference type="SUPFAM" id="SSF54189">
    <property type="entry name" value="Ribosomal proteins S24e, L23 and L15e"/>
    <property type="match status" value="1"/>
</dbReference>
<dbReference type="InterPro" id="IPR012677">
    <property type="entry name" value="Nucleotide-bd_a/b_plait_sf"/>
</dbReference>
<proteinExistence type="inferred from homology"/>
<organism evidence="5 6">
    <name type="scientific">Diaporthe eres</name>
    <name type="common">Phomopsis oblonga</name>
    <dbReference type="NCBI Taxonomy" id="83184"/>
    <lineage>
        <taxon>Eukaryota</taxon>
        <taxon>Fungi</taxon>
        <taxon>Dikarya</taxon>
        <taxon>Ascomycota</taxon>
        <taxon>Pezizomycotina</taxon>
        <taxon>Sordariomycetes</taxon>
        <taxon>Sordariomycetidae</taxon>
        <taxon>Diaporthales</taxon>
        <taxon>Diaporthaceae</taxon>
        <taxon>Diaporthe</taxon>
        <taxon>Diaporthe eres species complex</taxon>
    </lineage>
</organism>
<dbReference type="InterPro" id="IPR013025">
    <property type="entry name" value="Ribosomal_uL23-like"/>
</dbReference>
<comment type="caution">
    <text evidence="5">The sequence shown here is derived from an EMBL/GenBank/DDBJ whole genome shotgun (WGS) entry which is preliminary data.</text>
</comment>
<accession>A0ABR1PKL0</accession>
<dbReference type="Gene3D" id="3.30.70.330">
    <property type="match status" value="1"/>
</dbReference>
<dbReference type="InterPro" id="IPR012678">
    <property type="entry name" value="Ribosomal_uL23/eL15/eS24_sf"/>
</dbReference>
<dbReference type="Pfam" id="PF00276">
    <property type="entry name" value="Ribosomal_L23"/>
    <property type="match status" value="1"/>
</dbReference>
<evidence type="ECO:0000256" key="1">
    <source>
        <dbReference type="ARBA" id="ARBA00006700"/>
    </source>
</evidence>
<keyword evidence="3" id="KW-0687">Ribonucleoprotein</keyword>
<evidence type="ECO:0000256" key="3">
    <source>
        <dbReference type="ARBA" id="ARBA00023274"/>
    </source>
</evidence>
<gene>
    <name evidence="5" type="primary">MRP20</name>
    <name evidence="5" type="ORF">SLS63_002242</name>
</gene>
<protein>
    <recommendedName>
        <fullName evidence="4">Large ribosomal subunit protein uL23m</fullName>
    </recommendedName>
</protein>